<gene>
    <name evidence="2" type="ORF">I350_02800</name>
</gene>
<feature type="compositionally biased region" description="Basic and acidic residues" evidence="1">
    <location>
        <begin position="233"/>
        <end position="249"/>
    </location>
</feature>
<feature type="compositionally biased region" description="Polar residues" evidence="1">
    <location>
        <begin position="511"/>
        <end position="520"/>
    </location>
</feature>
<feature type="compositionally biased region" description="Basic and acidic residues" evidence="1">
    <location>
        <begin position="612"/>
        <end position="641"/>
    </location>
</feature>
<feature type="compositionally biased region" description="Basic and acidic residues" evidence="1">
    <location>
        <begin position="772"/>
        <end position="781"/>
    </location>
</feature>
<feature type="region of interest" description="Disordered" evidence="1">
    <location>
        <begin position="182"/>
        <end position="395"/>
    </location>
</feature>
<feature type="compositionally biased region" description="Polar residues" evidence="1">
    <location>
        <begin position="327"/>
        <end position="338"/>
    </location>
</feature>
<protein>
    <submittedName>
        <fullName evidence="2">Uncharacterized protein</fullName>
    </submittedName>
</protein>
<feature type="region of interest" description="Disordered" evidence="1">
    <location>
        <begin position="1"/>
        <end position="52"/>
    </location>
</feature>
<feature type="compositionally biased region" description="Basic and acidic residues" evidence="1">
    <location>
        <begin position="669"/>
        <end position="682"/>
    </location>
</feature>
<feature type="compositionally biased region" description="Basic and acidic residues" evidence="1">
    <location>
        <begin position="414"/>
        <end position="433"/>
    </location>
</feature>
<feature type="compositionally biased region" description="Polar residues" evidence="1">
    <location>
        <begin position="1"/>
        <end position="47"/>
    </location>
</feature>
<name>A0A1E3K7T2_9TREE</name>
<feature type="compositionally biased region" description="Low complexity" evidence="1">
    <location>
        <begin position="353"/>
        <end position="363"/>
    </location>
</feature>
<feature type="compositionally biased region" description="Basic and acidic residues" evidence="1">
    <location>
        <begin position="563"/>
        <end position="584"/>
    </location>
</feature>
<feature type="compositionally biased region" description="Polar residues" evidence="1">
    <location>
        <begin position="586"/>
        <end position="595"/>
    </location>
</feature>
<feature type="compositionally biased region" description="Basic and acidic residues" evidence="1">
    <location>
        <begin position="521"/>
        <end position="542"/>
    </location>
</feature>
<feature type="compositionally biased region" description="Basic and acidic residues" evidence="1">
    <location>
        <begin position="292"/>
        <end position="302"/>
    </location>
</feature>
<feature type="compositionally biased region" description="Polar residues" evidence="1">
    <location>
        <begin position="550"/>
        <end position="562"/>
    </location>
</feature>
<dbReference type="OrthoDB" id="10585157at2759"/>
<feature type="compositionally biased region" description="Polar residues" evidence="1">
    <location>
        <begin position="435"/>
        <end position="451"/>
    </location>
</feature>
<feature type="compositionally biased region" description="Basic and acidic residues" evidence="1">
    <location>
        <begin position="489"/>
        <end position="510"/>
    </location>
</feature>
<feature type="region of interest" description="Disordered" evidence="1">
    <location>
        <begin position="89"/>
        <end position="141"/>
    </location>
</feature>
<feature type="compositionally biased region" description="Basic and acidic residues" evidence="1">
    <location>
        <begin position="192"/>
        <end position="202"/>
    </location>
</feature>
<comment type="caution">
    <text evidence="2">The sequence shown here is derived from an EMBL/GenBank/DDBJ whole genome shotgun (WGS) entry which is preliminary data.</text>
</comment>
<accession>A0A1E3K7T2</accession>
<reference evidence="2 3" key="1">
    <citation type="submission" date="2016-06" db="EMBL/GenBank/DDBJ databases">
        <title>Evolution of pathogenesis and genome organization in the Tremellales.</title>
        <authorList>
            <person name="Cuomo C."/>
            <person name="Litvintseva A."/>
            <person name="Heitman J."/>
            <person name="Chen Y."/>
            <person name="Sun S."/>
            <person name="Springer D."/>
            <person name="Dromer F."/>
            <person name="Young S."/>
            <person name="Zeng Q."/>
            <person name="Chapman S."/>
            <person name="Gujja S."/>
            <person name="Saif S."/>
            <person name="Birren B."/>
        </authorList>
    </citation>
    <scope>NUCLEOTIDE SEQUENCE [LARGE SCALE GENOMIC DNA]</scope>
    <source>
        <strain evidence="2 3">CBS 6273</strain>
    </source>
</reference>
<organism evidence="2 3">
    <name type="scientific">Cryptococcus amylolentus CBS 6273</name>
    <dbReference type="NCBI Taxonomy" id="1296118"/>
    <lineage>
        <taxon>Eukaryota</taxon>
        <taxon>Fungi</taxon>
        <taxon>Dikarya</taxon>
        <taxon>Basidiomycota</taxon>
        <taxon>Agaricomycotina</taxon>
        <taxon>Tremellomycetes</taxon>
        <taxon>Tremellales</taxon>
        <taxon>Cryptococcaceae</taxon>
        <taxon>Cryptococcus</taxon>
    </lineage>
</organism>
<feature type="compositionally biased region" description="Basic and acidic residues" evidence="1">
    <location>
        <begin position="312"/>
        <end position="326"/>
    </location>
</feature>
<feature type="compositionally biased region" description="Basic and acidic residues" evidence="1">
    <location>
        <begin position="209"/>
        <end position="223"/>
    </location>
</feature>
<evidence type="ECO:0000256" key="1">
    <source>
        <dbReference type="SAM" id="MobiDB-lite"/>
    </source>
</evidence>
<feature type="compositionally biased region" description="Low complexity" evidence="1">
    <location>
        <begin position="652"/>
        <end position="667"/>
    </location>
</feature>
<feature type="compositionally biased region" description="Basic and acidic residues" evidence="1">
    <location>
        <begin position="460"/>
        <end position="469"/>
    </location>
</feature>
<evidence type="ECO:0000313" key="2">
    <source>
        <dbReference type="EMBL" id="ODO09200.1"/>
    </source>
</evidence>
<feature type="compositionally biased region" description="Basic and acidic residues" evidence="1">
    <location>
        <begin position="117"/>
        <end position="128"/>
    </location>
</feature>
<evidence type="ECO:0000313" key="3">
    <source>
        <dbReference type="Proteomes" id="UP000095149"/>
    </source>
</evidence>
<sequence length="802" mass="90526">MPQSSRHTTSVNGSSGSRNTHTNTQQSRFQRSQTDPTFQASGRTTLDSCFRRSRRSNTTGSVKQFVRFSDFDRVHYFWPLDAVSRRIDDDTTTRNEQPTTEDWRNLIQDPAASYDDVGARPEPKERRNTTSASSGPSYRDTYEIDGFDMMAMTTEEALKEIIPSIAEPWVKLITTVLSISSDDKHAGRRKDGHRESGKSHSDRSRRRRSDSGRSGHHDDERVNGGKRGSSSKDVSHFDRDDHERDDPEHSRHRRRENRHRSESPPVTWGEVLDRMDSSGSARRARQGVTLSQDERDRDDQRHDARRARPAHRGRDETTPSSPDDRASTSSRQPLTQHAPSPYAPPPSGDSSRRGSASQRASPPGAGSPRCTEASRTVTEKRTSAYPIETVDRDGSLRVEHVTVSSAPVQINEYYYRDPRHSSDDIIRVERETSDVDANSQYAPSSRYTPTKGQPGYVSPERQDVERERLYAPSSRYTPTKGQPGYVSPERQDVERERLSITIRDQPRQASERTSPPGQSQRRSEYGVERPDNSGRAGADRPQGKGADSSYFPSDQSYTNGNHSPREHAQRSEGRFSPGRYEDAPRQGSSHSTRTPLSPIKGVKYVQGLHSHPPMDRRRSHTRESELNWGRKEQNSSIDGRRPSFAKNAISASPQSYSPTSTMPSSPSRMNHDYPMRDQRTSHGESSSASRAYRPQRPSLGQGSLCPMVIEVEGSPKWRARHSRISSQSSRVSEQKPTHSRENGKKSSKKPAYDDPYSDVESTAGVSGGKGRTGMDENERRRLEHRRMSMFQNDVEVAEKPRR</sequence>
<dbReference type="EMBL" id="MEKH01000004">
    <property type="protein sequence ID" value="ODO09200.1"/>
    <property type="molecule type" value="Genomic_DNA"/>
</dbReference>
<feature type="region of interest" description="Disordered" evidence="1">
    <location>
        <begin position="414"/>
        <end position="802"/>
    </location>
</feature>
<dbReference type="Proteomes" id="UP000095149">
    <property type="component" value="Unassembled WGS sequence"/>
</dbReference>
<dbReference type="AlphaFoldDB" id="A0A1E3K7T2"/>
<proteinExistence type="predicted"/>
<feature type="compositionally biased region" description="Basic and acidic residues" evidence="1">
    <location>
        <begin position="732"/>
        <end position="744"/>
    </location>
</feature>